<organism evidence="2 3">
    <name type="scientific">Amycolatopsis mongoliensis</name>
    <dbReference type="NCBI Taxonomy" id="715475"/>
    <lineage>
        <taxon>Bacteria</taxon>
        <taxon>Bacillati</taxon>
        <taxon>Actinomycetota</taxon>
        <taxon>Actinomycetes</taxon>
        <taxon>Pseudonocardiales</taxon>
        <taxon>Pseudonocardiaceae</taxon>
        <taxon>Amycolatopsis</taxon>
    </lineage>
</organism>
<dbReference type="RefSeq" id="WP_285997625.1">
    <property type="nucleotide sequence ID" value="NZ_CP127295.1"/>
</dbReference>
<evidence type="ECO:0000313" key="2">
    <source>
        <dbReference type="EMBL" id="WIY01166.1"/>
    </source>
</evidence>
<dbReference type="EMBL" id="CP127295">
    <property type="protein sequence ID" value="WIY01166.1"/>
    <property type="molecule type" value="Genomic_DNA"/>
</dbReference>
<gene>
    <name evidence="2" type="ORF">QRX60_45230</name>
</gene>
<dbReference type="Pfam" id="PF20254">
    <property type="entry name" value="DMFA2_C"/>
    <property type="match status" value="1"/>
</dbReference>
<proteinExistence type="predicted"/>
<dbReference type="Proteomes" id="UP001239397">
    <property type="component" value="Chromosome"/>
</dbReference>
<dbReference type="AlphaFoldDB" id="A0A9Y2JM59"/>
<name>A0A9Y2JM59_9PSEU</name>
<protein>
    <recommendedName>
        <fullName evidence="1">N,N-dimethylformamidase beta subunit-like C-terminal domain-containing protein</fullName>
    </recommendedName>
</protein>
<accession>A0A9Y2JM59</accession>
<dbReference type="KEGG" id="amog:QRX60_45230"/>
<keyword evidence="3" id="KW-1185">Reference proteome</keyword>
<dbReference type="InterPro" id="IPR046540">
    <property type="entry name" value="DMFA2_C"/>
</dbReference>
<sequence>MTHHPLPPLPGPSVTDPGLRPRYAWSIPGFAVERPSGTGEPEIWCYTDRFGYRPGEAIDVHVHTTAARYDLTLLRDGASPKVVWHRQDLAGAAHPTPHDAYRRGCGWPVALRIDVDPAWQSGLYLLIAGIEVGGRRYEREHFVVVRPSGTVPRTPFALVLTTSTMTAYNDWGGANHYRGLGDDPHVDVPAPELSIHRPVARGMLRQPPGAPRAANPDTPGIDYVPRHPAYEWAHAHGYSRHYADAFWATYERPFVVWAERNGYAFDYLTQHDLHQDPGCLDGYRCAILVGHDEYWTARMRDTLDAFVDGGGNVARFGANFAWQIRLQEDDTTQVCYKDPRADPLAETEPEQATTLWDAPAVGRPGAATMGLTAVGGGYTRYGSTTPRSSGGYTVYRPRHWVFEGTDLRYGDVFGQAPICVVGFEVDGVDYTVRNGLPYPTGTDGAPDDLAILAMAPAVIGETDDWQGMVPLGAPADEVITLTEALYGTAVPERMQGERYGAAMMAVFSRELGTVFNAGTCEWVNGLIHRDEFTETITHNVLRRFATTEAKA</sequence>
<feature type="domain" description="N,N-dimethylformamidase beta subunit-like C-terminal" evidence="1">
    <location>
        <begin position="76"/>
        <end position="527"/>
    </location>
</feature>
<evidence type="ECO:0000259" key="1">
    <source>
        <dbReference type="Pfam" id="PF20254"/>
    </source>
</evidence>
<reference evidence="2 3" key="1">
    <citation type="submission" date="2023-06" db="EMBL/GenBank/DDBJ databases">
        <authorList>
            <person name="Oyuntsetseg B."/>
            <person name="Kim S.B."/>
        </authorList>
    </citation>
    <scope>NUCLEOTIDE SEQUENCE [LARGE SCALE GENOMIC DNA]</scope>
    <source>
        <strain evidence="2 3">4-36</strain>
    </source>
</reference>
<evidence type="ECO:0000313" key="3">
    <source>
        <dbReference type="Proteomes" id="UP001239397"/>
    </source>
</evidence>